<dbReference type="AlphaFoldDB" id="A0A6M1SM07"/>
<feature type="domain" description="Oxidoreductase-like" evidence="1">
    <location>
        <begin position="3"/>
        <end position="37"/>
    </location>
</feature>
<proteinExistence type="predicted"/>
<name>A0A6M1SM07_9BACT</name>
<accession>A0A6M1SM07</accession>
<evidence type="ECO:0000313" key="2">
    <source>
        <dbReference type="EMBL" id="NGP76361.1"/>
    </source>
</evidence>
<keyword evidence="3" id="KW-1185">Reference proteome</keyword>
<dbReference type="RefSeq" id="WP_165140640.1">
    <property type="nucleotide sequence ID" value="NZ_JAALLT010000002.1"/>
</dbReference>
<dbReference type="InterPro" id="IPR019180">
    <property type="entry name" value="Oxidoreductase-like_N"/>
</dbReference>
<protein>
    <recommendedName>
        <fullName evidence="1">Oxidoreductase-like domain-containing protein</fullName>
    </recommendedName>
</protein>
<organism evidence="2 3">
    <name type="scientific">Halalkalibaculum roseum</name>
    <dbReference type="NCBI Taxonomy" id="2709311"/>
    <lineage>
        <taxon>Bacteria</taxon>
        <taxon>Pseudomonadati</taxon>
        <taxon>Balneolota</taxon>
        <taxon>Balneolia</taxon>
        <taxon>Balneolales</taxon>
        <taxon>Balneolaceae</taxon>
        <taxon>Halalkalibaculum</taxon>
    </lineage>
</organism>
<dbReference type="Proteomes" id="UP000473278">
    <property type="component" value="Unassembled WGS sequence"/>
</dbReference>
<dbReference type="PANTHER" id="PTHR21193:SF3">
    <property type="entry name" value="OXIDOREDUCTASE-LIKE DOMAIN-CONTAINING PROTEIN 1"/>
    <property type="match status" value="1"/>
</dbReference>
<dbReference type="InterPro" id="IPR039251">
    <property type="entry name" value="OXLD1"/>
</dbReference>
<evidence type="ECO:0000313" key="3">
    <source>
        <dbReference type="Proteomes" id="UP000473278"/>
    </source>
</evidence>
<gene>
    <name evidence="2" type="ORF">G3570_06940</name>
</gene>
<dbReference type="PANTHER" id="PTHR21193">
    <property type="entry name" value="OXIDOREDUCTASE-LIKE DOMAIN-CONTAINING PROTEIN 1"/>
    <property type="match status" value="1"/>
</dbReference>
<comment type="caution">
    <text evidence="2">The sequence shown here is derived from an EMBL/GenBank/DDBJ whole genome shotgun (WGS) entry which is preliminary data.</text>
</comment>
<reference evidence="2 3" key="1">
    <citation type="submission" date="2020-02" db="EMBL/GenBank/DDBJ databases">
        <title>Balneolaceae bacterium YR4-1, complete genome.</title>
        <authorList>
            <person name="Li Y."/>
            <person name="Wu S."/>
        </authorList>
    </citation>
    <scope>NUCLEOTIDE SEQUENCE [LARGE SCALE GENOMIC DNA]</scope>
    <source>
        <strain evidence="2 3">YR4-1</strain>
    </source>
</reference>
<evidence type="ECO:0000259" key="1">
    <source>
        <dbReference type="Pfam" id="PF09791"/>
    </source>
</evidence>
<dbReference type="EMBL" id="JAALLT010000002">
    <property type="protein sequence ID" value="NGP76361.1"/>
    <property type="molecule type" value="Genomic_DNA"/>
</dbReference>
<sequence length="51" mass="6031">MKKPLKPLPTDCCGTGCRRCVYEIYEEQMEKYNHWKAENGKEISEQVSNKH</sequence>
<dbReference type="Pfam" id="PF09791">
    <property type="entry name" value="Oxidored-like"/>
    <property type="match status" value="1"/>
</dbReference>